<dbReference type="Gene3D" id="3.30.1330.30">
    <property type="match status" value="1"/>
</dbReference>
<dbReference type="InterPro" id="IPR029026">
    <property type="entry name" value="tRNA_m1G_MTases_N"/>
</dbReference>
<dbReference type="SUPFAM" id="SSF75217">
    <property type="entry name" value="alpha/beta knot"/>
    <property type="match status" value="1"/>
</dbReference>
<dbReference type="CDD" id="cd18095">
    <property type="entry name" value="SpoU-like_rRNA-MTase"/>
    <property type="match status" value="1"/>
</dbReference>
<evidence type="ECO:0000256" key="1">
    <source>
        <dbReference type="ARBA" id="ARBA00022603"/>
    </source>
</evidence>
<sequence>MKTVTSRDNPLVKRLHALSASTSQQRRADFVLAEGIHLAGSFLDAGGVPRQCVISESALDDVETRQVLERIASERIVMLPDALFKQVSTVVSGVGLLLLLDRETPPVPPTIEHDCVILDGLQDAGNVGSILRSAAAAGVRDVFCATGTAYAWSSKVLRSGMGAHWHLRIHEHVEAVDLLARLRVPLALTDSHGAQAIDATDLSGPLAWIFGNEGGGVSSAWREVDHLRVTIPQPGGMESLNVAAAAAICLFEQGRQRRAARR</sequence>
<dbReference type="AlphaFoldDB" id="A0A6S7BBZ9"/>
<keyword evidence="2 4" id="KW-0808">Transferase</keyword>
<dbReference type="GO" id="GO:0003723">
    <property type="term" value="F:RNA binding"/>
    <property type="evidence" value="ECO:0007669"/>
    <property type="project" value="InterPro"/>
</dbReference>
<accession>A0A6S7BBZ9</accession>
<proteinExistence type="predicted"/>
<dbReference type="PANTHER" id="PTHR43191:SF2">
    <property type="entry name" value="RRNA METHYLTRANSFERASE 3, MITOCHONDRIAL"/>
    <property type="match status" value="1"/>
</dbReference>
<protein>
    <submittedName>
        <fullName evidence="4">23S rRNA (Uridine(2479)-2'-O)-methyltransferase</fullName>
        <ecNumber evidence="4">2.1.1.208</ecNumber>
    </submittedName>
</protein>
<dbReference type="InterPro" id="IPR051259">
    <property type="entry name" value="rRNA_Methyltransferase"/>
</dbReference>
<dbReference type="EC" id="2.1.1.208" evidence="4"/>
<dbReference type="GO" id="GO:0006396">
    <property type="term" value="P:RNA processing"/>
    <property type="evidence" value="ECO:0007669"/>
    <property type="project" value="InterPro"/>
</dbReference>
<dbReference type="GO" id="GO:0032259">
    <property type="term" value="P:methylation"/>
    <property type="evidence" value="ECO:0007669"/>
    <property type="project" value="UniProtKB-KW"/>
</dbReference>
<dbReference type="Gene3D" id="3.40.1280.10">
    <property type="match status" value="1"/>
</dbReference>
<evidence type="ECO:0000313" key="4">
    <source>
        <dbReference type="EMBL" id="CAB3795017.1"/>
    </source>
</evidence>
<dbReference type="InterPro" id="IPR001537">
    <property type="entry name" value="SpoU_MeTrfase"/>
</dbReference>
<name>A0A6S7BBZ9_9BURK</name>
<keyword evidence="5" id="KW-1185">Reference proteome</keyword>
<feature type="domain" description="tRNA/rRNA methyltransferase SpoU type" evidence="3">
    <location>
        <begin position="116"/>
        <end position="251"/>
    </location>
</feature>
<dbReference type="PANTHER" id="PTHR43191">
    <property type="entry name" value="RRNA METHYLTRANSFERASE 3"/>
    <property type="match status" value="1"/>
</dbReference>
<evidence type="ECO:0000313" key="5">
    <source>
        <dbReference type="Proteomes" id="UP000494115"/>
    </source>
</evidence>
<organism evidence="4 5">
    <name type="scientific">Pararobbsia alpina</name>
    <dbReference type="NCBI Taxonomy" id="621374"/>
    <lineage>
        <taxon>Bacteria</taxon>
        <taxon>Pseudomonadati</taxon>
        <taxon>Pseudomonadota</taxon>
        <taxon>Betaproteobacteria</taxon>
        <taxon>Burkholderiales</taxon>
        <taxon>Burkholderiaceae</taxon>
        <taxon>Pararobbsia</taxon>
    </lineage>
</organism>
<dbReference type="GO" id="GO:0008173">
    <property type="term" value="F:RNA methyltransferase activity"/>
    <property type="evidence" value="ECO:0007669"/>
    <property type="project" value="InterPro"/>
</dbReference>
<dbReference type="RefSeq" id="WP_175106320.1">
    <property type="nucleotide sequence ID" value="NZ_CADIKM010000020.1"/>
</dbReference>
<dbReference type="Proteomes" id="UP000494115">
    <property type="component" value="Unassembled WGS sequence"/>
</dbReference>
<dbReference type="InterPro" id="IPR029064">
    <property type="entry name" value="Ribosomal_eL30-like_sf"/>
</dbReference>
<dbReference type="Pfam" id="PF00588">
    <property type="entry name" value="SpoU_methylase"/>
    <property type="match status" value="1"/>
</dbReference>
<evidence type="ECO:0000259" key="3">
    <source>
        <dbReference type="Pfam" id="PF00588"/>
    </source>
</evidence>
<dbReference type="SUPFAM" id="SSF55315">
    <property type="entry name" value="L30e-like"/>
    <property type="match status" value="1"/>
</dbReference>
<dbReference type="EMBL" id="CADIKM010000020">
    <property type="protein sequence ID" value="CAB3795017.1"/>
    <property type="molecule type" value="Genomic_DNA"/>
</dbReference>
<dbReference type="InterPro" id="IPR029028">
    <property type="entry name" value="Alpha/beta_knot_MTases"/>
</dbReference>
<reference evidence="4 5" key="1">
    <citation type="submission" date="2020-04" db="EMBL/GenBank/DDBJ databases">
        <authorList>
            <person name="De Canck E."/>
        </authorList>
    </citation>
    <scope>NUCLEOTIDE SEQUENCE [LARGE SCALE GENOMIC DNA]</scope>
    <source>
        <strain evidence="4 5">LMG 28138</strain>
    </source>
</reference>
<gene>
    <name evidence="4" type="primary">aviRb</name>
    <name evidence="4" type="ORF">LMG28138_03794</name>
</gene>
<keyword evidence="1 4" id="KW-0489">Methyltransferase</keyword>
<evidence type="ECO:0000256" key="2">
    <source>
        <dbReference type="ARBA" id="ARBA00022679"/>
    </source>
</evidence>